<proteinExistence type="predicted"/>
<evidence type="ECO:0008006" key="3">
    <source>
        <dbReference type="Google" id="ProtNLM"/>
    </source>
</evidence>
<dbReference type="AlphaFoldDB" id="A0A2K9ZCX0"/>
<evidence type="ECO:0000313" key="2">
    <source>
        <dbReference type="Proteomes" id="UP000238523"/>
    </source>
</evidence>
<name>A0A2K9ZCX0_RHILE</name>
<accession>A0A2K9ZCX0</accession>
<evidence type="ECO:0000313" key="1">
    <source>
        <dbReference type="EMBL" id="AUW46107.1"/>
    </source>
</evidence>
<dbReference type="RefSeq" id="WP_105008784.1">
    <property type="nucleotide sequence ID" value="NZ_CP025013.1"/>
</dbReference>
<keyword evidence="1" id="KW-0614">Plasmid</keyword>
<sequence>MEELHLIWREDIDALQFAAGNGGQCFIHRLALRTLLGPRLSPDECLTFARQNAAALLGAARQKIEASEAPAHWNFHLDSRQIRRGLS</sequence>
<protein>
    <recommendedName>
        <fullName evidence="3">DUF1488 family protein</fullName>
    </recommendedName>
</protein>
<geneLocation type="plasmid" evidence="2">
    <name>prln1</name>
</geneLocation>
<dbReference type="Proteomes" id="UP000238523">
    <property type="component" value="Plasmid pRLN1"/>
</dbReference>
<gene>
    <name evidence="1" type="ORF">CUJ84_pRLN1000651</name>
</gene>
<dbReference type="EMBL" id="CP025013">
    <property type="protein sequence ID" value="AUW46107.1"/>
    <property type="molecule type" value="Genomic_DNA"/>
</dbReference>
<reference evidence="1 2" key="1">
    <citation type="submission" date="2017-11" db="EMBL/GenBank/DDBJ databases">
        <title>Complete genome of Rhizobium leguminosarum Norway, an ineffective micro-symbiont.</title>
        <authorList>
            <person name="Hoffrichter A."/>
            <person name="Liang J."/>
            <person name="Brachmann A."/>
            <person name="Marin M."/>
        </authorList>
    </citation>
    <scope>NUCLEOTIDE SEQUENCE [LARGE SCALE GENOMIC DNA]</scope>
    <source>
        <strain evidence="1 2">Norway</strain>
        <plasmid evidence="2">Plasmid prln1</plasmid>
    </source>
</reference>
<organism evidence="1 2">
    <name type="scientific">Rhizobium leguminosarum</name>
    <dbReference type="NCBI Taxonomy" id="384"/>
    <lineage>
        <taxon>Bacteria</taxon>
        <taxon>Pseudomonadati</taxon>
        <taxon>Pseudomonadota</taxon>
        <taxon>Alphaproteobacteria</taxon>
        <taxon>Hyphomicrobiales</taxon>
        <taxon>Rhizobiaceae</taxon>
        <taxon>Rhizobium/Agrobacterium group</taxon>
        <taxon>Rhizobium</taxon>
    </lineage>
</organism>